<feature type="chain" id="PRO_5046454381" description="Insulin-like domain-containing protein" evidence="2">
    <location>
        <begin position="38"/>
        <end position="136"/>
    </location>
</feature>
<feature type="domain" description="Insulin-like" evidence="3">
    <location>
        <begin position="58"/>
        <end position="135"/>
    </location>
</feature>
<accession>A0ABN8MXN2</accession>
<dbReference type="InterPro" id="IPR016179">
    <property type="entry name" value="Insulin-like"/>
</dbReference>
<gene>
    <name evidence="4" type="ORF">PLOB_00039774</name>
</gene>
<sequence length="136" mass="15471">MSNTPFPIVAGDHAMSKLIGFIVFFLLLLLDLSPSLGWKCGGARCKVNEHSSIPVDLPRLCGDRIMDYYSAICGEKVWAKRGRNRDITTDLFIQGKKEAQSFLSFRKQKRARKGTDVIEECCVETCRIEELKEYCF</sequence>
<organism evidence="4 5">
    <name type="scientific">Porites lobata</name>
    <dbReference type="NCBI Taxonomy" id="104759"/>
    <lineage>
        <taxon>Eukaryota</taxon>
        <taxon>Metazoa</taxon>
        <taxon>Cnidaria</taxon>
        <taxon>Anthozoa</taxon>
        <taxon>Hexacorallia</taxon>
        <taxon>Scleractinia</taxon>
        <taxon>Fungiina</taxon>
        <taxon>Poritidae</taxon>
        <taxon>Porites</taxon>
    </lineage>
</organism>
<dbReference type="InterPro" id="IPR036438">
    <property type="entry name" value="Insulin-like_sf"/>
</dbReference>
<protein>
    <recommendedName>
        <fullName evidence="3">Insulin-like domain-containing protein</fullName>
    </recommendedName>
</protein>
<dbReference type="Proteomes" id="UP001159405">
    <property type="component" value="Unassembled WGS sequence"/>
</dbReference>
<dbReference type="SMART" id="SM00078">
    <property type="entry name" value="IlGF"/>
    <property type="match status" value="1"/>
</dbReference>
<dbReference type="InterPro" id="IPR022352">
    <property type="entry name" value="Ins/IGF/rlx"/>
</dbReference>
<dbReference type="PIRSF" id="PIRSF018431">
    <property type="entry name" value="Molluscan_insulin_rel_peptide"/>
    <property type="match status" value="1"/>
</dbReference>
<dbReference type="SUPFAM" id="SSF56994">
    <property type="entry name" value="Insulin-like"/>
    <property type="match status" value="1"/>
</dbReference>
<comment type="caution">
    <text evidence="4">The sequence shown here is derived from an EMBL/GenBank/DDBJ whole genome shotgun (WGS) entry which is preliminary data.</text>
</comment>
<proteinExistence type="inferred from homology"/>
<keyword evidence="2" id="KW-0732">Signal</keyword>
<dbReference type="EMBL" id="CALNXK010000006">
    <property type="protein sequence ID" value="CAH3038337.1"/>
    <property type="molecule type" value="Genomic_DNA"/>
</dbReference>
<comment type="similarity">
    <text evidence="1">Belongs to the insulin family.</text>
</comment>
<evidence type="ECO:0000313" key="4">
    <source>
        <dbReference type="EMBL" id="CAH3038337.1"/>
    </source>
</evidence>
<dbReference type="Pfam" id="PF00049">
    <property type="entry name" value="Insulin"/>
    <property type="match status" value="1"/>
</dbReference>
<keyword evidence="5" id="KW-1185">Reference proteome</keyword>
<reference evidence="4 5" key="1">
    <citation type="submission" date="2022-05" db="EMBL/GenBank/DDBJ databases">
        <authorList>
            <consortium name="Genoscope - CEA"/>
            <person name="William W."/>
        </authorList>
    </citation>
    <scope>NUCLEOTIDE SEQUENCE [LARGE SCALE GENOMIC DNA]</scope>
</reference>
<feature type="signal peptide" evidence="2">
    <location>
        <begin position="1"/>
        <end position="37"/>
    </location>
</feature>
<evidence type="ECO:0000313" key="5">
    <source>
        <dbReference type="Proteomes" id="UP001159405"/>
    </source>
</evidence>
<dbReference type="PRINTS" id="PR00276">
    <property type="entry name" value="INSULINFAMLY"/>
</dbReference>
<evidence type="ECO:0000256" key="2">
    <source>
        <dbReference type="SAM" id="SignalP"/>
    </source>
</evidence>
<dbReference type="Gene3D" id="1.10.100.10">
    <property type="entry name" value="Insulin-like"/>
    <property type="match status" value="1"/>
</dbReference>
<name>A0ABN8MXN2_9CNID</name>
<evidence type="ECO:0000256" key="1">
    <source>
        <dbReference type="ARBA" id="ARBA00009034"/>
    </source>
</evidence>
<evidence type="ECO:0000259" key="3">
    <source>
        <dbReference type="SMART" id="SM00078"/>
    </source>
</evidence>